<gene>
    <name evidence="1" type="ORF">GWI33_013650</name>
</gene>
<name>A0A834I2Y9_RHYFE</name>
<keyword evidence="2" id="KW-1185">Reference proteome</keyword>
<dbReference type="AlphaFoldDB" id="A0A834I2Y9"/>
<protein>
    <submittedName>
        <fullName evidence="1">Uncharacterized protein</fullName>
    </submittedName>
</protein>
<dbReference type="Proteomes" id="UP000625711">
    <property type="component" value="Unassembled WGS sequence"/>
</dbReference>
<dbReference type="EMBL" id="JAACXV010013349">
    <property type="protein sequence ID" value="KAF7273647.1"/>
    <property type="molecule type" value="Genomic_DNA"/>
</dbReference>
<reference evidence="1" key="1">
    <citation type="submission" date="2020-08" db="EMBL/GenBank/DDBJ databases">
        <title>Genome sequencing and assembly of the red palm weevil Rhynchophorus ferrugineus.</title>
        <authorList>
            <person name="Dias G.B."/>
            <person name="Bergman C.M."/>
            <person name="Manee M."/>
        </authorList>
    </citation>
    <scope>NUCLEOTIDE SEQUENCE</scope>
    <source>
        <strain evidence="1">AA-2017</strain>
        <tissue evidence="1">Whole larva</tissue>
    </source>
</reference>
<evidence type="ECO:0000313" key="1">
    <source>
        <dbReference type="EMBL" id="KAF7273647.1"/>
    </source>
</evidence>
<comment type="caution">
    <text evidence="1">The sequence shown here is derived from an EMBL/GenBank/DDBJ whole genome shotgun (WGS) entry which is preliminary data.</text>
</comment>
<organism evidence="1 2">
    <name type="scientific">Rhynchophorus ferrugineus</name>
    <name type="common">Red palm weevil</name>
    <name type="synonym">Curculio ferrugineus</name>
    <dbReference type="NCBI Taxonomy" id="354439"/>
    <lineage>
        <taxon>Eukaryota</taxon>
        <taxon>Metazoa</taxon>
        <taxon>Ecdysozoa</taxon>
        <taxon>Arthropoda</taxon>
        <taxon>Hexapoda</taxon>
        <taxon>Insecta</taxon>
        <taxon>Pterygota</taxon>
        <taxon>Neoptera</taxon>
        <taxon>Endopterygota</taxon>
        <taxon>Coleoptera</taxon>
        <taxon>Polyphaga</taxon>
        <taxon>Cucujiformia</taxon>
        <taxon>Curculionidae</taxon>
        <taxon>Dryophthorinae</taxon>
        <taxon>Rhynchophorus</taxon>
    </lineage>
</organism>
<accession>A0A834I2Y9</accession>
<proteinExistence type="predicted"/>
<evidence type="ECO:0000313" key="2">
    <source>
        <dbReference type="Proteomes" id="UP000625711"/>
    </source>
</evidence>
<sequence>MSSADNTLIKTSPGVGRTFWRSTWHFFGQNGQHFEFDFPERQRTANYNFCQSITGDRSSISAGWSPRAAVCRRDGAVFAESCRAGKKTRTEQGLGAIRQHNRR</sequence>